<dbReference type="SMART" id="SM00054">
    <property type="entry name" value="EFh"/>
    <property type="match status" value="4"/>
</dbReference>
<keyword evidence="1" id="KW-0677">Repeat</keyword>
<keyword evidence="5" id="KW-1185">Reference proteome</keyword>
<dbReference type="PROSITE" id="PS00018">
    <property type="entry name" value="EF_HAND_1"/>
    <property type="match status" value="1"/>
</dbReference>
<accession>A0ABQ5KVW7</accession>
<dbReference type="PANTHER" id="PTHR23048:SF59">
    <property type="entry name" value="EF-HAND SUPERFAMILY PROTEIN"/>
    <property type="match status" value="1"/>
</dbReference>
<dbReference type="InterPro" id="IPR011992">
    <property type="entry name" value="EF-hand-dom_pair"/>
</dbReference>
<dbReference type="EMBL" id="BQXS01011019">
    <property type="protein sequence ID" value="GKT35579.1"/>
    <property type="molecule type" value="Genomic_DNA"/>
</dbReference>
<dbReference type="SUPFAM" id="SSF47473">
    <property type="entry name" value="EF-hand"/>
    <property type="match status" value="1"/>
</dbReference>
<dbReference type="Proteomes" id="UP001057375">
    <property type="component" value="Unassembled WGS sequence"/>
</dbReference>
<comment type="caution">
    <text evidence="4">The sequence shown here is derived from an EMBL/GenBank/DDBJ whole genome shotgun (WGS) entry which is preliminary data.</text>
</comment>
<keyword evidence="2" id="KW-0106">Calcium</keyword>
<evidence type="ECO:0000313" key="5">
    <source>
        <dbReference type="Proteomes" id="UP001057375"/>
    </source>
</evidence>
<evidence type="ECO:0000313" key="4">
    <source>
        <dbReference type="EMBL" id="GKT35579.1"/>
    </source>
</evidence>
<name>A0ABQ5KVW7_9EUKA</name>
<dbReference type="PROSITE" id="PS50222">
    <property type="entry name" value="EF_HAND_2"/>
    <property type="match status" value="4"/>
</dbReference>
<feature type="domain" description="EF-hand" evidence="3">
    <location>
        <begin position="18"/>
        <end position="53"/>
    </location>
</feature>
<gene>
    <name evidence="4" type="ORF">ADUPG1_008711</name>
</gene>
<evidence type="ECO:0000259" key="3">
    <source>
        <dbReference type="PROSITE" id="PS50222"/>
    </source>
</evidence>
<dbReference type="CDD" id="cd00051">
    <property type="entry name" value="EFh"/>
    <property type="match status" value="2"/>
</dbReference>
<dbReference type="Pfam" id="PF13499">
    <property type="entry name" value="EF-hand_7"/>
    <property type="match status" value="2"/>
</dbReference>
<feature type="domain" description="EF-hand" evidence="3">
    <location>
        <begin position="91"/>
        <end position="126"/>
    </location>
</feature>
<protein>
    <submittedName>
        <fullName evidence="4">Centrin-1</fullName>
    </submittedName>
</protein>
<feature type="domain" description="EF-hand" evidence="3">
    <location>
        <begin position="54"/>
        <end position="89"/>
    </location>
</feature>
<dbReference type="InterPro" id="IPR050230">
    <property type="entry name" value="CALM/Myosin/TropC-like"/>
</dbReference>
<dbReference type="PANTHER" id="PTHR23048">
    <property type="entry name" value="MYOSIN LIGHT CHAIN 1, 3"/>
    <property type="match status" value="1"/>
</dbReference>
<dbReference type="InterPro" id="IPR002048">
    <property type="entry name" value="EF_hand_dom"/>
</dbReference>
<proteinExistence type="predicted"/>
<dbReference type="Gene3D" id="1.10.238.10">
    <property type="entry name" value="EF-hand"/>
    <property type="match status" value="2"/>
</dbReference>
<organism evidence="4 5">
    <name type="scientific">Aduncisulcus paluster</name>
    <dbReference type="NCBI Taxonomy" id="2918883"/>
    <lineage>
        <taxon>Eukaryota</taxon>
        <taxon>Metamonada</taxon>
        <taxon>Carpediemonas-like organisms</taxon>
        <taxon>Aduncisulcus</taxon>
    </lineage>
</organism>
<feature type="domain" description="EF-hand" evidence="3">
    <location>
        <begin position="127"/>
        <end position="162"/>
    </location>
</feature>
<reference evidence="4" key="1">
    <citation type="submission" date="2022-03" db="EMBL/GenBank/DDBJ databases">
        <title>Draft genome sequence of Aduncisulcus paluster, a free-living microaerophilic Fornicata.</title>
        <authorList>
            <person name="Yuyama I."/>
            <person name="Kume K."/>
            <person name="Tamura T."/>
            <person name="Inagaki Y."/>
            <person name="Hashimoto T."/>
        </authorList>
    </citation>
    <scope>NUCLEOTIDE SEQUENCE</scope>
    <source>
        <strain evidence="4">NY0171</strain>
    </source>
</reference>
<evidence type="ECO:0000256" key="1">
    <source>
        <dbReference type="ARBA" id="ARBA00022737"/>
    </source>
</evidence>
<sequence>MSSIGPGGSRARTALTPEQKQEIREAFDIFDTEGNGTIDTKELRVAIRALGFEPSRDELKRMVAETDREGTGTIDFNGFLEVMTVKMADRDSNEEIMKAFRLLDSDDTGYITFDNLKRVAKELGEGITDDELREMIDEADRSGTGQISQEDFLRIMRRTQLL</sequence>
<dbReference type="InterPro" id="IPR018247">
    <property type="entry name" value="EF_Hand_1_Ca_BS"/>
</dbReference>
<evidence type="ECO:0000256" key="2">
    <source>
        <dbReference type="ARBA" id="ARBA00022837"/>
    </source>
</evidence>